<evidence type="ECO:0000256" key="3">
    <source>
        <dbReference type="ARBA" id="ARBA00022989"/>
    </source>
</evidence>
<proteinExistence type="predicted"/>
<organism evidence="6 7">
    <name type="scientific">Pigmentiphaga aceris</name>
    <dbReference type="NCBI Taxonomy" id="1940612"/>
    <lineage>
        <taxon>Bacteria</taxon>
        <taxon>Pseudomonadati</taxon>
        <taxon>Pseudomonadota</taxon>
        <taxon>Betaproteobacteria</taxon>
        <taxon>Burkholderiales</taxon>
        <taxon>Alcaligenaceae</taxon>
        <taxon>Pigmentiphaga</taxon>
    </lineage>
</organism>
<dbReference type="KEGG" id="pacr:FXN63_24955"/>
<gene>
    <name evidence="6" type="ORF">FXN63_24955</name>
</gene>
<comment type="subcellular location">
    <subcellularLocation>
        <location evidence="1">Endomembrane system</location>
        <topology evidence="1">Multi-pass membrane protein</topology>
    </subcellularLocation>
</comment>
<evidence type="ECO:0000256" key="1">
    <source>
        <dbReference type="ARBA" id="ARBA00004127"/>
    </source>
</evidence>
<evidence type="ECO:0000313" key="7">
    <source>
        <dbReference type="Proteomes" id="UP000325161"/>
    </source>
</evidence>
<reference evidence="6 7" key="1">
    <citation type="submission" date="2019-08" db="EMBL/GenBank/DDBJ databases">
        <title>Amphibian skin-associated Pigmentiphaga: genome sequence and occurrence across geography and hosts.</title>
        <authorList>
            <person name="Bletz M.C."/>
            <person name="Bunk B."/>
            <person name="Sproeer C."/>
            <person name="Biwer P."/>
            <person name="Reiter S."/>
            <person name="Rabemananjara F.C.E."/>
            <person name="Schulz S."/>
            <person name="Overmann J."/>
            <person name="Vences M."/>
        </authorList>
    </citation>
    <scope>NUCLEOTIDE SEQUENCE [LARGE SCALE GENOMIC DNA]</scope>
    <source>
        <strain evidence="6 7">Mada1488</strain>
    </source>
</reference>
<sequence length="111" mass="12316">MPTATEKDFSEQGFWDKLKHFAVKAGSEVVEKALCLYYAAQQPSTPAWAKTVIYGALAYFILPFDAIPDFIPVAGYTDDLGALATAIVTVSMYVTEDVKEQARVKKQQWFG</sequence>
<dbReference type="GO" id="GO:0012505">
    <property type="term" value="C:endomembrane system"/>
    <property type="evidence" value="ECO:0007669"/>
    <property type="project" value="UniProtKB-SubCell"/>
</dbReference>
<dbReference type="InterPro" id="IPR010652">
    <property type="entry name" value="DUF1232"/>
</dbReference>
<accession>A0A5C0B2G6</accession>
<dbReference type="RefSeq" id="WP_148818203.1">
    <property type="nucleotide sequence ID" value="NZ_CP043046.1"/>
</dbReference>
<dbReference type="Proteomes" id="UP000325161">
    <property type="component" value="Chromosome"/>
</dbReference>
<evidence type="ECO:0000256" key="2">
    <source>
        <dbReference type="ARBA" id="ARBA00022692"/>
    </source>
</evidence>
<dbReference type="EMBL" id="CP043046">
    <property type="protein sequence ID" value="QEI08732.1"/>
    <property type="molecule type" value="Genomic_DNA"/>
</dbReference>
<keyword evidence="4" id="KW-0472">Membrane</keyword>
<keyword evidence="7" id="KW-1185">Reference proteome</keyword>
<evidence type="ECO:0000259" key="5">
    <source>
        <dbReference type="Pfam" id="PF06803"/>
    </source>
</evidence>
<evidence type="ECO:0000256" key="4">
    <source>
        <dbReference type="ARBA" id="ARBA00023136"/>
    </source>
</evidence>
<protein>
    <submittedName>
        <fullName evidence="6">DUF1232 domain-containing protein</fullName>
    </submittedName>
</protein>
<dbReference type="Pfam" id="PF06803">
    <property type="entry name" value="DUF1232"/>
    <property type="match status" value="1"/>
</dbReference>
<keyword evidence="3" id="KW-1133">Transmembrane helix</keyword>
<feature type="domain" description="DUF1232" evidence="5">
    <location>
        <begin position="49"/>
        <end position="84"/>
    </location>
</feature>
<dbReference type="PIRSF" id="PIRSF031804">
    <property type="entry name" value="UCP031804"/>
    <property type="match status" value="1"/>
</dbReference>
<dbReference type="InterPro" id="IPR016983">
    <property type="entry name" value="UCP031804"/>
</dbReference>
<keyword evidence="2" id="KW-0812">Transmembrane</keyword>
<dbReference type="OrthoDB" id="9804184at2"/>
<evidence type="ECO:0000313" key="6">
    <source>
        <dbReference type="EMBL" id="QEI08732.1"/>
    </source>
</evidence>
<dbReference type="AlphaFoldDB" id="A0A5C0B2G6"/>
<name>A0A5C0B2G6_9BURK</name>